<evidence type="ECO:0000256" key="1">
    <source>
        <dbReference type="SAM" id="Phobius"/>
    </source>
</evidence>
<dbReference type="Proteomes" id="UP000238823">
    <property type="component" value="Unassembled WGS sequence"/>
</dbReference>
<keyword evidence="1" id="KW-0812">Transmembrane</keyword>
<comment type="caution">
    <text evidence="2">The sequence shown here is derived from an EMBL/GenBank/DDBJ whole genome shotgun (WGS) entry which is preliminary data.</text>
</comment>
<keyword evidence="1" id="KW-1133">Transmembrane helix</keyword>
<evidence type="ECO:0000313" key="2">
    <source>
        <dbReference type="EMBL" id="PRQ07913.1"/>
    </source>
</evidence>
<name>A0A2S9YS39_9BACT</name>
<accession>A0A2S9YS39</accession>
<reference evidence="2 3" key="1">
    <citation type="submission" date="2018-03" db="EMBL/GenBank/DDBJ databases">
        <title>Draft Genome Sequences of the Obligatory Marine Myxobacteria Enhygromyxa salina SWB007.</title>
        <authorList>
            <person name="Poehlein A."/>
            <person name="Moghaddam J.A."/>
            <person name="Harms H."/>
            <person name="Alanjari M."/>
            <person name="Koenig G.M."/>
            <person name="Daniel R."/>
            <person name="Schaeberle T.F."/>
        </authorList>
    </citation>
    <scope>NUCLEOTIDE SEQUENCE [LARGE SCALE GENOMIC DNA]</scope>
    <source>
        <strain evidence="2 3">SWB007</strain>
    </source>
</reference>
<sequence length="119" mass="12378">MTSGGHIVIVAVIIIVIRSVRVIIDSRHESPNTVLIFGGAAAVCDLPSLRLDRTSAAVAADAGGSERVRASARAGNGGEARSILREPDRPYGVVAGEALSFYGATSTDEISVIRHDARP</sequence>
<dbReference type="AlphaFoldDB" id="A0A2S9YS39"/>
<protein>
    <submittedName>
        <fullName evidence="2">Uncharacterized protein</fullName>
    </submittedName>
</protein>
<organism evidence="2 3">
    <name type="scientific">Enhygromyxa salina</name>
    <dbReference type="NCBI Taxonomy" id="215803"/>
    <lineage>
        <taxon>Bacteria</taxon>
        <taxon>Pseudomonadati</taxon>
        <taxon>Myxococcota</taxon>
        <taxon>Polyangia</taxon>
        <taxon>Nannocystales</taxon>
        <taxon>Nannocystaceae</taxon>
        <taxon>Enhygromyxa</taxon>
    </lineage>
</organism>
<proteinExistence type="predicted"/>
<dbReference type="EMBL" id="PVNL01000047">
    <property type="protein sequence ID" value="PRQ07913.1"/>
    <property type="molecule type" value="Genomic_DNA"/>
</dbReference>
<gene>
    <name evidence="2" type="ORF">ENSA7_23520</name>
</gene>
<evidence type="ECO:0000313" key="3">
    <source>
        <dbReference type="Proteomes" id="UP000238823"/>
    </source>
</evidence>
<keyword evidence="1" id="KW-0472">Membrane</keyword>
<feature type="transmembrane region" description="Helical" evidence="1">
    <location>
        <begin position="6"/>
        <end position="24"/>
    </location>
</feature>